<keyword evidence="9" id="KW-1185">Reference proteome</keyword>
<evidence type="ECO:0000259" key="7">
    <source>
        <dbReference type="SMART" id="SM00382"/>
    </source>
</evidence>
<keyword evidence="2" id="KW-0547">Nucleotide-binding</keyword>
<evidence type="ECO:0000256" key="3">
    <source>
        <dbReference type="ARBA" id="ARBA00022806"/>
    </source>
</evidence>
<feature type="coiled-coil region" evidence="5">
    <location>
        <begin position="2199"/>
        <end position="2289"/>
    </location>
</feature>
<dbReference type="InterPro" id="IPR047187">
    <property type="entry name" value="SF1_C_Upf1"/>
</dbReference>
<gene>
    <name evidence="8" type="ORF">TRUGW13939_07679</name>
</gene>
<dbReference type="CDD" id="cd06503">
    <property type="entry name" value="ATP-synt_Fo_b"/>
    <property type="match status" value="1"/>
</dbReference>
<dbReference type="Pfam" id="PF17866">
    <property type="entry name" value="AAA_lid_6"/>
    <property type="match status" value="1"/>
</dbReference>
<dbReference type="GeneID" id="55995169"/>
<dbReference type="PANTHER" id="PTHR43392">
    <property type="entry name" value="AAA-TYPE ATPASE FAMILY PROTEIN / ANKYRIN REPEAT FAMILY PROTEIN"/>
    <property type="match status" value="1"/>
</dbReference>
<keyword evidence="5" id="KW-0175">Coiled coil</keyword>
<dbReference type="InterPro" id="IPR050773">
    <property type="entry name" value="CbxX/CfxQ_RuBisCO_ESX"/>
</dbReference>
<organism evidence="8 9">
    <name type="scientific">Talaromyces rugulosus</name>
    <name type="common">Penicillium rugulosum</name>
    <dbReference type="NCBI Taxonomy" id="121627"/>
    <lineage>
        <taxon>Eukaryota</taxon>
        <taxon>Fungi</taxon>
        <taxon>Dikarya</taxon>
        <taxon>Ascomycota</taxon>
        <taxon>Pezizomycotina</taxon>
        <taxon>Eurotiomycetes</taxon>
        <taxon>Eurotiomycetidae</taxon>
        <taxon>Eurotiales</taxon>
        <taxon>Trichocomaceae</taxon>
        <taxon>Talaromyces</taxon>
        <taxon>Talaromyces sect. Islandici</taxon>
    </lineage>
</organism>
<dbReference type="InterPro" id="IPR041679">
    <property type="entry name" value="DNA2/NAM7-like_C"/>
</dbReference>
<feature type="domain" description="AAA+ ATPase" evidence="7">
    <location>
        <begin position="1321"/>
        <end position="1453"/>
    </location>
</feature>
<dbReference type="InterPro" id="IPR027417">
    <property type="entry name" value="P-loop_NTPase"/>
</dbReference>
<dbReference type="FunFam" id="3.40.50.300:FF:001660">
    <property type="entry name" value="NF-X1 finger and helicase protein, putative"/>
    <property type="match status" value="1"/>
</dbReference>
<keyword evidence="3" id="KW-0378">Hydrolase</keyword>
<dbReference type="PRINTS" id="PR00819">
    <property type="entry name" value="CBXCFQXSUPER"/>
</dbReference>
<dbReference type="EMBL" id="CP055901">
    <property type="protein sequence ID" value="QKX60534.1"/>
    <property type="molecule type" value="Genomic_DNA"/>
</dbReference>
<dbReference type="Pfam" id="PF00004">
    <property type="entry name" value="AAA"/>
    <property type="match status" value="3"/>
</dbReference>
<dbReference type="InterPro" id="IPR003593">
    <property type="entry name" value="AAA+_ATPase"/>
</dbReference>
<accession>A0A7H8R2C1</accession>
<evidence type="ECO:0000313" key="8">
    <source>
        <dbReference type="EMBL" id="QKX60534.1"/>
    </source>
</evidence>
<dbReference type="PANTHER" id="PTHR43392:SF2">
    <property type="entry name" value="AAA-TYPE ATPASE FAMILY PROTEIN _ ANKYRIN REPEAT FAMILY PROTEIN"/>
    <property type="match status" value="1"/>
</dbReference>
<dbReference type="RefSeq" id="XP_035346710.1">
    <property type="nucleotide sequence ID" value="XM_035490817.1"/>
</dbReference>
<evidence type="ECO:0000256" key="2">
    <source>
        <dbReference type="ARBA" id="ARBA00022741"/>
    </source>
</evidence>
<dbReference type="InterPro" id="IPR003959">
    <property type="entry name" value="ATPase_AAA_core"/>
</dbReference>
<dbReference type="OrthoDB" id="2423195at2759"/>
<feature type="compositionally biased region" description="Basic and acidic residues" evidence="6">
    <location>
        <begin position="1237"/>
        <end position="1259"/>
    </location>
</feature>
<dbReference type="CDD" id="cd06008">
    <property type="entry name" value="NF-X1-zinc-finger"/>
    <property type="match status" value="1"/>
</dbReference>
<dbReference type="Gene3D" id="3.40.50.300">
    <property type="entry name" value="P-loop containing nucleotide triphosphate hydrolases"/>
    <property type="match status" value="5"/>
</dbReference>
<dbReference type="Pfam" id="PF13087">
    <property type="entry name" value="AAA_12"/>
    <property type="match status" value="1"/>
</dbReference>
<feature type="region of interest" description="Disordered" evidence="6">
    <location>
        <begin position="1222"/>
        <end position="1267"/>
    </location>
</feature>
<evidence type="ECO:0000313" key="9">
    <source>
        <dbReference type="Proteomes" id="UP000509510"/>
    </source>
</evidence>
<dbReference type="InterPro" id="IPR041677">
    <property type="entry name" value="DNA2/NAM7_AAA_11"/>
</dbReference>
<dbReference type="InterPro" id="IPR000641">
    <property type="entry name" value="CbxX/CfxQ"/>
</dbReference>
<dbReference type="FunFam" id="3.40.50.300:FF:000216">
    <property type="entry name" value="Type VII secretion ATPase EccA"/>
    <property type="match status" value="3"/>
</dbReference>
<evidence type="ECO:0000256" key="1">
    <source>
        <dbReference type="ARBA" id="ARBA00010378"/>
    </source>
</evidence>
<dbReference type="SUPFAM" id="SSF52540">
    <property type="entry name" value="P-loop containing nucleoside triphosphate hydrolases"/>
    <property type="match status" value="4"/>
</dbReference>
<dbReference type="CDD" id="cd18808">
    <property type="entry name" value="SF1_C_Upf1"/>
    <property type="match status" value="1"/>
</dbReference>
<dbReference type="CDD" id="cd00009">
    <property type="entry name" value="AAA"/>
    <property type="match status" value="2"/>
</dbReference>
<evidence type="ECO:0000256" key="4">
    <source>
        <dbReference type="ARBA" id="ARBA00022840"/>
    </source>
</evidence>
<evidence type="ECO:0000256" key="5">
    <source>
        <dbReference type="SAM" id="Coils"/>
    </source>
</evidence>
<dbReference type="SMART" id="SM00382">
    <property type="entry name" value="AAA"/>
    <property type="match status" value="4"/>
</dbReference>
<dbReference type="KEGG" id="trg:TRUGW13939_07679"/>
<keyword evidence="4" id="KW-0067">ATP-binding</keyword>
<dbReference type="CDD" id="cd17936">
    <property type="entry name" value="EEXXEc_NFX1"/>
    <property type="match status" value="1"/>
</dbReference>
<dbReference type="InterPro" id="IPR041627">
    <property type="entry name" value="AAA_lid_6"/>
</dbReference>
<protein>
    <recommendedName>
        <fullName evidence="7">AAA+ ATPase domain-containing protein</fullName>
    </recommendedName>
</protein>
<sequence>MSANIRSDRLAKYLGAVLHGKQTVQDTNSFKRFIEAILDRQDPSVTIERLVASPSALGALRNGLRFNLTPTFINGYTSKFIQFLNKPEVKLLCNGLFLEQLLLIILEPRTLWNSFVDAFSSRKLDDDAIHALCWLTTELLSLPASSAVDITADAHTIVKDGSLVSSSSVSLRNLGHKIKYLLEIKSSASALPSSENTAGGRHDNDFLDFRRITILPTADEMGCTEKPFYRSADEIAQLSGNQRIAAHVDNQFRLLREDMLSVLRDDIQVARGTKKGRRSAFRLGGLSLARISCVSAGPKRLRPCTVGVTAKSGLGRLNDLSKEEKETLLKNNSNFVKHNAFGCLLRGTEIVAFATIDRNIDDLTSTPPVVMLRIAGMEALKKCILFLKLYDDMEFLVVDTPTFAYEPILKCLQERPEFPLREELFLYKKDDPVKESNIAPRPIINELNEAYRRNIQHILNTRQPITLDPSQLESLLAGLTQRVSLIQGPPGTGKSFIGALLAKALHDNTKDKILVMCYTNHALDQFLEDLLDIGIKPSSIVRLGSKSTPRTQPLTLKEQKKTAIRTKLTWDTIRALESDGYEQTDSLNESFAAYQTQAADSLSILEYLEFEDSEYFDAFTIPEAENGMTMVGKKGKAVGKDYLYNRWIKGKSANPFTELLPAQCRSIWALEQRVRDEKVQNWKRALLEEQASSLAVEMTLFDKCQEKLSVIFGEKTREVLKRKTIIGCTTTAAAMYSEDIRSAHPGIVLLEEVGEILESHVLTAISPETKHLIMIGDHLQLRPKINSYSLSLEKGDGYDLNVSLFERLIHTGYPHTTLLKQHRMCPEISSLVRSLTYPGLEDDDKTKCRPEPRGLCDRVIFFNHTNLEDSFLEISDQRDEGANQSKQNFFEAEIVLKIVKYLGQQGYGTDKLVVLTPYLGQLSLLRQTLSKTNDPVLNDLDSYDLVQAGLLSQASANYSKRPIKLSTIDNYQGEESEIVIASLTRSNKNGDIGFMAAPERLNVLLSRARDILIIVGNSEAFVSSRKGQKTWKPFIDQIKANGHLYDGLPVRCEQHPNKTTILRSKEDFDIESPDGGCSEPCGVKLSCGIHQCPSKCHQLADHSKMECKKIVKWKCPRDHTLSLPCSRVKGACRFCIQEDLIKKRNLERDVKLEAARQKKQAEYAQQLAELQDEASHLRRLRGNASIDAEQAKVLKQYRVEIEVLKNPPKPAENIVYTKISGHGTARTSLPEPATPRNVKDYPKIPGDEPREKPKNREPMPKIPPSEAKIDWEWQKSYHNARSSEIDDLMAMVGLESVKAKFLAIKAKTDLAIRQNVDLSHERFGTVLLGNPGTGKTTVARLYAKFLAAMGIIPGNKFVETTGSRLANEGVSRCQKLIEDLLKDGGGVVFIDEAYQLVQGSSFGGGQVLDFLLAEVENLTGKIVFILAGYQRPMEKFFAHNPGLPSRFPHELKFADFEDAELMLILEKWIEKTYKKQMKIDGGPGGLYCRIAARRIGRGRGRDGFANARAVENAMVKISERQSKRLAEERRKGSAPVDDFFLDRQDMIGPDPSQTLKSSKTWQKLQKMIGLVEVKKTVQALIDTVQFNYQREIDEQPLVEYSLNQVFLGNPGTGKTSVAKIYGQILVDIGLLSNGEAVVKNPSDFIGSVMGESEKNTKGILAATLGKVLVIDEAYGLFAGGTSNGAGAASDPYRSAVVDTIVAEVQSTPGDDRSVLLLGYKDQLQQMFQNVNPGLSRRFPMDQAFVFEDFTGKEMDMILDLKLTEQGYEVTDRARRVVSEMLERARNRPHFGNAGEIDILLNKAKMHHQRRPVSNAVLDAVDFDENFERADRSDTNVLKMFEDVVGCENIVSKLQGYQQMVKSLRQLKMNPREQVPFNFVFRGPPGTGKTSTARKMGQVYYDMGLLASTEVVEMSATDLVGQYVGQTGPKTQSALERGLGKVLFIDEAYRLAEGQFAKEAMDELVDCITKPRFAKKLIIVLAGYDADINRLMSINPGLTSRFPESLQFDSLSPKDCIHLLVELLSKQKKDLFKNSQTNFDITCLHCSDAGLTSELTQAFDSLSKTASWANARDVGTLAKAIFGKTVKTMQSTSCKELVLSKETVREEVNSMITERSSRENFQAQHSFTGLDSGEKTALPLRTQHANPLMAHIQARNVESDVVSNAKVDEVVQPSTKQHNLISERDTGVTDEVWNQLEKDKMAAEAREKEYSSMMKNEEEQKREIQRLKEEEDLAARQVEEARQQEKEDLRRRHEQARLLHEIERRKQEAIEKERRALAKARRKEQANQEKLRKMGVCVAGFRWIKQTGGYRCAGGSHWVSDAQLR</sequence>
<dbReference type="Pfam" id="PF13086">
    <property type="entry name" value="AAA_11"/>
    <property type="match status" value="1"/>
</dbReference>
<dbReference type="Gene3D" id="1.10.8.60">
    <property type="match status" value="1"/>
</dbReference>
<feature type="domain" description="AAA+ ATPase" evidence="7">
    <location>
        <begin position="1874"/>
        <end position="2011"/>
    </location>
</feature>
<name>A0A7H8R2C1_TALRU</name>
<dbReference type="FunFam" id="1.10.8.60:FF:000160">
    <property type="entry name" value="WGS project CABT00000000 data, contig 2.55"/>
    <property type="match status" value="1"/>
</dbReference>
<dbReference type="GO" id="GO:0005524">
    <property type="term" value="F:ATP binding"/>
    <property type="evidence" value="ECO:0007669"/>
    <property type="project" value="UniProtKB-KW"/>
</dbReference>
<dbReference type="GO" id="GO:0016887">
    <property type="term" value="F:ATP hydrolysis activity"/>
    <property type="evidence" value="ECO:0007669"/>
    <property type="project" value="InterPro"/>
</dbReference>
<dbReference type="Proteomes" id="UP000509510">
    <property type="component" value="Chromosome IV"/>
</dbReference>
<feature type="domain" description="AAA+ ATPase" evidence="7">
    <location>
        <begin position="1600"/>
        <end position="1727"/>
    </location>
</feature>
<evidence type="ECO:0000256" key="6">
    <source>
        <dbReference type="SAM" id="MobiDB-lite"/>
    </source>
</evidence>
<feature type="domain" description="AAA+ ATPase" evidence="7">
    <location>
        <begin position="480"/>
        <end position="815"/>
    </location>
</feature>
<keyword evidence="3" id="KW-0347">Helicase</keyword>
<proteinExistence type="inferred from homology"/>
<reference evidence="9" key="1">
    <citation type="submission" date="2020-06" db="EMBL/GenBank/DDBJ databases">
        <title>A chromosome-scale genome assembly of Talaromyces rugulosus W13939.</title>
        <authorList>
            <person name="Wang B."/>
            <person name="Guo L."/>
            <person name="Ye K."/>
            <person name="Wang L."/>
        </authorList>
    </citation>
    <scope>NUCLEOTIDE SEQUENCE [LARGE SCALE GENOMIC DNA]</scope>
    <source>
        <strain evidence="9">W13939</strain>
    </source>
</reference>
<dbReference type="GO" id="GO:0004386">
    <property type="term" value="F:helicase activity"/>
    <property type="evidence" value="ECO:0007669"/>
    <property type="project" value="InterPro"/>
</dbReference>
<comment type="similarity">
    <text evidence="1">Belongs to the CbxX/CfxQ family.</text>
</comment>